<evidence type="ECO:0008006" key="4">
    <source>
        <dbReference type="Google" id="ProtNLM"/>
    </source>
</evidence>
<feature type="transmembrane region" description="Helical" evidence="1">
    <location>
        <begin position="36"/>
        <end position="63"/>
    </location>
</feature>
<organism evidence="2 3">
    <name type="scientific">Streptomyces varsoviensis</name>
    <dbReference type="NCBI Taxonomy" id="67373"/>
    <lineage>
        <taxon>Bacteria</taxon>
        <taxon>Bacillati</taxon>
        <taxon>Actinomycetota</taxon>
        <taxon>Actinomycetes</taxon>
        <taxon>Kitasatosporales</taxon>
        <taxon>Streptomycetaceae</taxon>
        <taxon>Streptomyces</taxon>
    </lineage>
</organism>
<name>A0ABR5IQK5_9ACTN</name>
<comment type="caution">
    <text evidence="2">The sequence shown here is derived from an EMBL/GenBank/DDBJ whole genome shotgun (WGS) entry which is preliminary data.</text>
</comment>
<gene>
    <name evidence="2" type="ORF">ADK38_47755</name>
</gene>
<reference evidence="2 3" key="1">
    <citation type="submission" date="2015-07" db="EMBL/GenBank/DDBJ databases">
        <authorList>
            <person name="Ju K.-S."/>
            <person name="Doroghazi J.R."/>
            <person name="Metcalf W.W."/>
        </authorList>
    </citation>
    <scope>NUCLEOTIDE SEQUENCE [LARGE SCALE GENOMIC DNA]</scope>
    <source>
        <strain evidence="2 3">NRRL B-3589</strain>
    </source>
</reference>
<dbReference type="EMBL" id="LGUT01004799">
    <property type="protein sequence ID" value="KOG34447.1"/>
    <property type="molecule type" value="Genomic_DNA"/>
</dbReference>
<dbReference type="Proteomes" id="UP000037020">
    <property type="component" value="Unassembled WGS sequence"/>
</dbReference>
<protein>
    <recommendedName>
        <fullName evidence="4">Integral membrane protein</fullName>
    </recommendedName>
</protein>
<evidence type="ECO:0000313" key="3">
    <source>
        <dbReference type="Proteomes" id="UP000037020"/>
    </source>
</evidence>
<proteinExistence type="predicted"/>
<keyword evidence="1" id="KW-0472">Membrane</keyword>
<evidence type="ECO:0000256" key="1">
    <source>
        <dbReference type="SAM" id="Phobius"/>
    </source>
</evidence>
<keyword evidence="1" id="KW-0812">Transmembrane</keyword>
<sequence length="73" mass="7875">MKYVLWQVLGMILVALSGQGAIRLLIDHDRYGLLAWVPGGFAVHLISYLAVTAIGVVLAGWAADQVKKAKATR</sequence>
<keyword evidence="3" id="KW-1185">Reference proteome</keyword>
<keyword evidence="1" id="KW-1133">Transmembrane helix</keyword>
<accession>A0ABR5IQK5</accession>
<evidence type="ECO:0000313" key="2">
    <source>
        <dbReference type="EMBL" id="KOG34447.1"/>
    </source>
</evidence>